<evidence type="ECO:0000313" key="1">
    <source>
        <dbReference type="EMBL" id="KRN82361.1"/>
    </source>
</evidence>
<gene>
    <name evidence="1" type="ORF">IV87_GL000295</name>
    <name evidence="2" type="ORF">SAMN04487973_11038</name>
</gene>
<dbReference type="OrthoDB" id="2297036at2"/>
<dbReference type="Proteomes" id="UP000051749">
    <property type="component" value="Unassembled WGS sequence"/>
</dbReference>
<comment type="caution">
    <text evidence="1">The sequence shown here is derived from an EMBL/GenBank/DDBJ whole genome shotgun (WGS) entry which is preliminary data.</text>
</comment>
<protein>
    <recommendedName>
        <fullName evidence="5">Tropomyosin</fullName>
    </recommendedName>
</protein>
<dbReference type="RefSeq" id="WP_057806398.1">
    <property type="nucleotide sequence ID" value="NZ_BJYP01000006.1"/>
</dbReference>
<evidence type="ECO:0000313" key="2">
    <source>
        <dbReference type="EMBL" id="SER58650.1"/>
    </source>
</evidence>
<evidence type="ECO:0000313" key="4">
    <source>
        <dbReference type="Proteomes" id="UP000182818"/>
    </source>
</evidence>
<reference evidence="2 4" key="2">
    <citation type="submission" date="2016-10" db="EMBL/GenBank/DDBJ databases">
        <authorList>
            <person name="Varghese N."/>
            <person name="Submissions S."/>
        </authorList>
    </citation>
    <scope>NUCLEOTIDE SEQUENCE [LARGE SCALE GENOMIC DNA]</scope>
    <source>
        <strain evidence="2 4">CGMCC 1.3889</strain>
    </source>
</reference>
<keyword evidence="4" id="KW-1185">Reference proteome</keyword>
<reference evidence="1 3" key="1">
    <citation type="journal article" date="2015" name="Genome Announc.">
        <title>Expanding the biotechnology potential of lactobacilli through comparative genomics of 213 strains and associated genera.</title>
        <authorList>
            <person name="Sun Z."/>
            <person name="Harris H.M."/>
            <person name="McCann A."/>
            <person name="Guo C."/>
            <person name="Argimon S."/>
            <person name="Zhang W."/>
            <person name="Yang X."/>
            <person name="Jeffery I.B."/>
            <person name="Cooney J.C."/>
            <person name="Kagawa T.F."/>
            <person name="Liu W."/>
            <person name="Song Y."/>
            <person name="Salvetti E."/>
            <person name="Wrobel A."/>
            <person name="Rasinkangas P."/>
            <person name="Parkhill J."/>
            <person name="Rea M.C."/>
            <person name="O'Sullivan O."/>
            <person name="Ritari J."/>
            <person name="Douillard F.P."/>
            <person name="Paul Ross R."/>
            <person name="Yang R."/>
            <person name="Briner A.E."/>
            <person name="Felis G.E."/>
            <person name="de Vos W.M."/>
            <person name="Barrangou R."/>
            <person name="Klaenhammer T.R."/>
            <person name="Caufield P.W."/>
            <person name="Cui Y."/>
            <person name="Zhang H."/>
            <person name="O'Toole P.W."/>
        </authorList>
    </citation>
    <scope>NUCLEOTIDE SEQUENCE [LARGE SCALE GENOMIC DNA]</scope>
    <source>
        <strain evidence="1 3">DSM 22301</strain>
    </source>
</reference>
<name>A0A0R2JYP2_9LACO</name>
<dbReference type="EMBL" id="FOGK01000010">
    <property type="protein sequence ID" value="SER58650.1"/>
    <property type="molecule type" value="Genomic_DNA"/>
</dbReference>
<dbReference type="GeneID" id="76043675"/>
<organism evidence="1 3">
    <name type="scientific">Pediococcus ethanolidurans</name>
    <dbReference type="NCBI Taxonomy" id="319653"/>
    <lineage>
        <taxon>Bacteria</taxon>
        <taxon>Bacillati</taxon>
        <taxon>Bacillota</taxon>
        <taxon>Bacilli</taxon>
        <taxon>Lactobacillales</taxon>
        <taxon>Lactobacillaceae</taxon>
        <taxon>Pediococcus</taxon>
    </lineage>
</organism>
<sequence>MAKKNKHRLLKLTFLSILGYHSGKYVLSHPNLLTSIQQSFKETIESIRQFSRATANLKKSTENLQQTISDSQPTLNAIQKDVDHFQYKLQPRLDRIEQLTQDINNQLDSVGNEKTNK</sequence>
<dbReference type="AlphaFoldDB" id="A0A0R2JYP2"/>
<dbReference type="EMBL" id="JQBY01000011">
    <property type="protein sequence ID" value="KRN82361.1"/>
    <property type="molecule type" value="Genomic_DNA"/>
</dbReference>
<accession>A0A0R2JYP2</accession>
<dbReference type="Gene3D" id="1.20.1480.30">
    <property type="entry name" value="Designed four-helix bundle protein"/>
    <property type="match status" value="1"/>
</dbReference>
<evidence type="ECO:0000313" key="3">
    <source>
        <dbReference type="Proteomes" id="UP000051749"/>
    </source>
</evidence>
<dbReference type="PATRIC" id="fig|319653.3.peg.302"/>
<evidence type="ECO:0008006" key="5">
    <source>
        <dbReference type="Google" id="ProtNLM"/>
    </source>
</evidence>
<proteinExistence type="predicted"/>
<dbReference type="STRING" id="319653.SAMN04487973_11038"/>
<dbReference type="Proteomes" id="UP000182818">
    <property type="component" value="Unassembled WGS sequence"/>
</dbReference>